<sequence length="217" mass="23002">MTACAPKWVAKSLLFLATSETMIFWHPLLTSAWITASPMGPPPRTSAVSPSLKGEILTACQPTARGSTRAPTSRETLAGSGLTAAAGALVSSDMPPPQPLRPRNPLPSQQLTRPLLHELHESSQRVGWMQTLSPFLTWVTPSPTSSTTPENSWPRVRGSVSPVMGCGCPGVGIRFAPLTYSCRSVPQMPQNLGAILTQPGFTGPGSGTCSRRTSRCP</sequence>
<feature type="region of interest" description="Disordered" evidence="1">
    <location>
        <begin position="197"/>
        <end position="217"/>
    </location>
</feature>
<comment type="caution">
    <text evidence="2">The sequence shown here is derived from an EMBL/GenBank/DDBJ whole genome shotgun (WGS) entry which is preliminary data.</text>
</comment>
<keyword evidence="3" id="KW-1185">Reference proteome</keyword>
<reference evidence="2 3" key="1">
    <citation type="submission" date="2024-03" db="EMBL/GenBank/DDBJ databases">
        <title>A high-quality draft genome sequence of Diaporthe vaccinii, a causative agent of upright dieback and viscid rot disease in cranberry plants.</title>
        <authorList>
            <person name="Sarrasin M."/>
            <person name="Lang B.F."/>
            <person name="Burger G."/>
        </authorList>
    </citation>
    <scope>NUCLEOTIDE SEQUENCE [LARGE SCALE GENOMIC DNA]</scope>
    <source>
        <strain evidence="2 3">IS7</strain>
    </source>
</reference>
<name>A0ABR4EJE9_9PEZI</name>
<organism evidence="2 3">
    <name type="scientific">Diaporthe vaccinii</name>
    <dbReference type="NCBI Taxonomy" id="105482"/>
    <lineage>
        <taxon>Eukaryota</taxon>
        <taxon>Fungi</taxon>
        <taxon>Dikarya</taxon>
        <taxon>Ascomycota</taxon>
        <taxon>Pezizomycotina</taxon>
        <taxon>Sordariomycetes</taxon>
        <taxon>Sordariomycetidae</taxon>
        <taxon>Diaporthales</taxon>
        <taxon>Diaporthaceae</taxon>
        <taxon>Diaporthe</taxon>
        <taxon>Diaporthe eres species complex</taxon>
    </lineage>
</organism>
<dbReference type="EMBL" id="JBAWTH010000049">
    <property type="protein sequence ID" value="KAL2282569.1"/>
    <property type="molecule type" value="Genomic_DNA"/>
</dbReference>
<evidence type="ECO:0000313" key="2">
    <source>
        <dbReference type="EMBL" id="KAL2282569.1"/>
    </source>
</evidence>
<dbReference type="Proteomes" id="UP001600888">
    <property type="component" value="Unassembled WGS sequence"/>
</dbReference>
<feature type="region of interest" description="Disordered" evidence="1">
    <location>
        <begin position="89"/>
        <end position="109"/>
    </location>
</feature>
<feature type="compositionally biased region" description="Pro residues" evidence="1">
    <location>
        <begin position="94"/>
        <end position="105"/>
    </location>
</feature>
<accession>A0ABR4EJE9</accession>
<gene>
    <name evidence="2" type="ORF">FJTKL_10638</name>
</gene>
<protein>
    <recommendedName>
        <fullName evidence="4">Secreted protein</fullName>
    </recommendedName>
</protein>
<evidence type="ECO:0000256" key="1">
    <source>
        <dbReference type="SAM" id="MobiDB-lite"/>
    </source>
</evidence>
<evidence type="ECO:0000313" key="3">
    <source>
        <dbReference type="Proteomes" id="UP001600888"/>
    </source>
</evidence>
<proteinExistence type="predicted"/>
<evidence type="ECO:0008006" key="4">
    <source>
        <dbReference type="Google" id="ProtNLM"/>
    </source>
</evidence>